<protein>
    <submittedName>
        <fullName evidence="3">Uncharacterized protein</fullName>
    </submittedName>
</protein>
<feature type="region of interest" description="Disordered" evidence="1">
    <location>
        <begin position="69"/>
        <end position="89"/>
    </location>
</feature>
<evidence type="ECO:0000256" key="2">
    <source>
        <dbReference type="SAM" id="Phobius"/>
    </source>
</evidence>
<organism evidence="3 4">
    <name type="scientific">Bathycoccus prasinos</name>
    <dbReference type="NCBI Taxonomy" id="41875"/>
    <lineage>
        <taxon>Eukaryota</taxon>
        <taxon>Viridiplantae</taxon>
        <taxon>Chlorophyta</taxon>
        <taxon>Mamiellophyceae</taxon>
        <taxon>Mamiellales</taxon>
        <taxon>Bathycoccaceae</taxon>
        <taxon>Bathycoccus</taxon>
    </lineage>
</organism>
<keyword evidence="2" id="KW-1133">Transmembrane helix</keyword>
<dbReference type="KEGG" id="bpg:Bathy15g00990"/>
<gene>
    <name evidence="3" type="ordered locus">Bathy15g00990</name>
</gene>
<name>K8FD04_9CHLO</name>
<proteinExistence type="predicted"/>
<evidence type="ECO:0000256" key="1">
    <source>
        <dbReference type="SAM" id="MobiDB-lite"/>
    </source>
</evidence>
<evidence type="ECO:0000313" key="3">
    <source>
        <dbReference type="EMBL" id="CCO19998.1"/>
    </source>
</evidence>
<accession>K8FD04</accession>
<evidence type="ECO:0000313" key="4">
    <source>
        <dbReference type="Proteomes" id="UP000198341"/>
    </source>
</evidence>
<keyword evidence="2" id="KW-0472">Membrane</keyword>
<dbReference type="GeneID" id="19011621"/>
<dbReference type="AlphaFoldDB" id="K8FD04"/>
<dbReference type="EMBL" id="FO082264">
    <property type="protein sequence ID" value="CCO19998.1"/>
    <property type="molecule type" value="Genomic_DNA"/>
</dbReference>
<reference evidence="3 4" key="1">
    <citation type="submission" date="2011-10" db="EMBL/GenBank/DDBJ databases">
        <authorList>
            <person name="Genoscope - CEA"/>
        </authorList>
    </citation>
    <scope>NUCLEOTIDE SEQUENCE [LARGE SCALE GENOMIC DNA]</scope>
    <source>
        <strain evidence="3 4">RCC 1105</strain>
    </source>
</reference>
<keyword evidence="4" id="KW-1185">Reference proteome</keyword>
<sequence length="396" mass="45432">MHSRNRYHPKVLPEEDVLEDALNTTLISPRSKQSQQQQSPSSKALSVQMLFVFLLAFVTFTYSELDFFSSTSTSSSPLGETSRLENDDEYVEKKREGVEVEVEVGASFDEKEASSSFKNVLVSCPTNDDVNKVNPVDFETDLDYVLENFKRTETTSDPFEEIVYVCNVFPPELYEKMLSDFPLIASMEPTEKGRCSEAGDWKLAKCKSYSAAGSNQFKDLRWKLSGYDVIDPKNRVEKSGFRDFESAKETWRRVEQILFSERFQNLVYDKLKLPEGWRDKMITGNVPTDFRLQTDKMGENGYAIGVHPDTPKKLATMQFYFPGLHGGDEKKQESKYGTCVHTAKQFEERDRKNNNAAPCEKKFGFRHNSMYAFKVHETSYHSVEKALEDAGERNTF</sequence>
<keyword evidence="2" id="KW-0812">Transmembrane</keyword>
<dbReference type="RefSeq" id="XP_007508912.1">
    <property type="nucleotide sequence ID" value="XM_007508850.1"/>
</dbReference>
<dbReference type="Proteomes" id="UP000198341">
    <property type="component" value="Chromosome 15"/>
</dbReference>
<feature type="transmembrane region" description="Helical" evidence="2">
    <location>
        <begin position="44"/>
        <end position="62"/>
    </location>
</feature>